<gene>
    <name evidence="1" type="ORF">SAMN05444338_11938</name>
</gene>
<sequence length="198" mass="22886">MLRLKMGNKRQNRKSVVGIVFTVFGLLLFSGCKDDVFPKPASHLRLDYPMAKYVDFENDCPFSFEMNSDAVIKGEKDCGFTISYPKMKATIYLTYKPVNSNINFLLRDAQKLTYEHVIKADDILEQPYLDPSKKVYGMFYQVDGNAATNSQFYVTDSTKHFVTGSVYFYTKPNYDSIMPAASYVRNDMQRLMETLKWK</sequence>
<dbReference type="RefSeq" id="WP_394331845.1">
    <property type="nucleotide sequence ID" value="NZ_FNMV01000019.1"/>
</dbReference>
<keyword evidence="2" id="KW-1185">Reference proteome</keyword>
<dbReference type="Proteomes" id="UP000198569">
    <property type="component" value="Unassembled WGS sequence"/>
</dbReference>
<dbReference type="AlphaFoldDB" id="A0A1H3FZQ5"/>
<dbReference type="Pfam" id="PF25593">
    <property type="entry name" value="GldD_lipo"/>
    <property type="match status" value="1"/>
</dbReference>
<dbReference type="PROSITE" id="PS51257">
    <property type="entry name" value="PROKAR_LIPOPROTEIN"/>
    <property type="match status" value="1"/>
</dbReference>
<proteinExistence type="predicted"/>
<dbReference type="STRING" id="229203.SAMN05444338_11938"/>
<evidence type="ECO:0000313" key="1">
    <source>
        <dbReference type="EMBL" id="SDX95664.1"/>
    </source>
</evidence>
<reference evidence="2" key="1">
    <citation type="submission" date="2016-10" db="EMBL/GenBank/DDBJ databases">
        <authorList>
            <person name="Varghese N."/>
            <person name="Submissions S."/>
        </authorList>
    </citation>
    <scope>NUCLEOTIDE SEQUENCE [LARGE SCALE GENOMIC DNA]</scope>
    <source>
        <strain evidence="2">DSM 15718</strain>
    </source>
</reference>
<evidence type="ECO:0000313" key="2">
    <source>
        <dbReference type="Proteomes" id="UP000198569"/>
    </source>
</evidence>
<name>A0A1H3FZQ5_9FLAO</name>
<accession>A0A1H3FZQ5</accession>
<organism evidence="1 2">
    <name type="scientific">Flavobacterium degerlachei</name>
    <dbReference type="NCBI Taxonomy" id="229203"/>
    <lineage>
        <taxon>Bacteria</taxon>
        <taxon>Pseudomonadati</taxon>
        <taxon>Bacteroidota</taxon>
        <taxon>Flavobacteriia</taxon>
        <taxon>Flavobacteriales</taxon>
        <taxon>Flavobacteriaceae</taxon>
        <taxon>Flavobacterium</taxon>
    </lineage>
</organism>
<dbReference type="EMBL" id="FNMV01000019">
    <property type="protein sequence ID" value="SDX95664.1"/>
    <property type="molecule type" value="Genomic_DNA"/>
</dbReference>
<dbReference type="InterPro" id="IPR019850">
    <property type="entry name" value="GldD-like"/>
</dbReference>
<dbReference type="NCBIfam" id="TIGR03512">
    <property type="entry name" value="GldD_lipo"/>
    <property type="match status" value="1"/>
</dbReference>
<protein>
    <submittedName>
        <fullName evidence="1">Protein involved in gliding motility GldD</fullName>
    </submittedName>
</protein>